<reference evidence="11" key="3">
    <citation type="submission" date="2021-09" db="EMBL/GenBank/DDBJ databases">
        <authorList>
            <person name="Gilroy R."/>
        </authorList>
    </citation>
    <scope>NUCLEOTIDE SEQUENCE</scope>
    <source>
        <strain evidence="11">7318</strain>
    </source>
</reference>
<dbReference type="GO" id="GO:0015220">
    <property type="term" value="F:choline transmembrane transporter activity"/>
    <property type="evidence" value="ECO:0007669"/>
    <property type="project" value="TreeGrafter"/>
</dbReference>
<evidence type="ECO:0000256" key="4">
    <source>
        <dbReference type="ARBA" id="ARBA00022475"/>
    </source>
</evidence>
<dbReference type="EMBL" id="LT906446">
    <property type="protein sequence ID" value="SNU96868.1"/>
    <property type="molecule type" value="Genomic_DNA"/>
</dbReference>
<protein>
    <recommendedName>
        <fullName evidence="3">Spermidine export protein MdtJ</fullName>
    </recommendedName>
</protein>
<sequence length="117" mass="12835">MAKTTAWYMLFLAIALEVTGTSTMKFFATHGRMEGYVFMLIFIGLSYFALSKAVIRIPISVAYATWEGVGLIGTAFVAWFVFNENMPPLKILAFAVILSGLLMIKKGTHTAGGDKND</sequence>
<evidence type="ECO:0000256" key="7">
    <source>
        <dbReference type="ARBA" id="ARBA00022989"/>
    </source>
</evidence>
<keyword evidence="7 10" id="KW-1133">Transmembrane helix</keyword>
<gene>
    <name evidence="12" type="primary">mdtJ</name>
    <name evidence="11" type="ORF">K8V65_06015</name>
    <name evidence="12" type="ORF">SAMEA4364220_00658</name>
</gene>
<feature type="transmembrane region" description="Helical" evidence="10">
    <location>
        <begin position="62"/>
        <end position="82"/>
    </location>
</feature>
<evidence type="ECO:0000256" key="9">
    <source>
        <dbReference type="RuleBase" id="RU003942"/>
    </source>
</evidence>
<dbReference type="AlphaFoldDB" id="A0A239TI18"/>
<proteinExistence type="inferred from homology"/>
<evidence type="ECO:0000256" key="10">
    <source>
        <dbReference type="SAM" id="Phobius"/>
    </source>
</evidence>
<dbReference type="PANTHER" id="PTHR30561">
    <property type="entry name" value="SMR FAMILY PROTON-DEPENDENT DRUG EFFLUX TRANSPORTER SUGE"/>
    <property type="match status" value="1"/>
</dbReference>
<dbReference type="GO" id="GO:1903711">
    <property type="term" value="P:spermidine transmembrane transport"/>
    <property type="evidence" value="ECO:0007669"/>
    <property type="project" value="TreeGrafter"/>
</dbReference>
<evidence type="ECO:0000256" key="5">
    <source>
        <dbReference type="ARBA" id="ARBA00022519"/>
    </source>
</evidence>
<keyword evidence="13" id="KW-1185">Reference proteome</keyword>
<reference evidence="12 13" key="1">
    <citation type="submission" date="2017-06" db="EMBL/GenBank/DDBJ databases">
        <authorList>
            <consortium name="Pathogen Informatics"/>
        </authorList>
    </citation>
    <scope>NUCLEOTIDE SEQUENCE [LARGE SCALE GENOMIC DNA]</scope>
    <source>
        <strain evidence="12 13">NCTC10570</strain>
    </source>
</reference>
<dbReference type="GO" id="GO:0015297">
    <property type="term" value="F:antiporter activity"/>
    <property type="evidence" value="ECO:0007669"/>
    <property type="project" value="TreeGrafter"/>
</dbReference>
<reference evidence="11" key="2">
    <citation type="journal article" date="2021" name="PeerJ">
        <title>Extensive microbial diversity within the chicken gut microbiome revealed by metagenomics and culture.</title>
        <authorList>
            <person name="Gilroy R."/>
            <person name="Ravi A."/>
            <person name="Getino M."/>
            <person name="Pursley I."/>
            <person name="Horton D.L."/>
            <person name="Alikhan N.F."/>
            <person name="Baker D."/>
            <person name="Gharbi K."/>
            <person name="Hall N."/>
            <person name="Watson M."/>
            <person name="Adriaenssens E.M."/>
            <person name="Foster-Nyarko E."/>
            <person name="Jarju S."/>
            <person name="Secka A."/>
            <person name="Antonio M."/>
            <person name="Oren A."/>
            <person name="Chaudhuri R.R."/>
            <person name="La Ragione R."/>
            <person name="Hildebrand F."/>
            <person name="Pallen M.J."/>
        </authorList>
    </citation>
    <scope>NUCLEOTIDE SEQUENCE</scope>
    <source>
        <strain evidence="11">7318</strain>
    </source>
</reference>
<name>A0A239TI18_9FIRM</name>
<dbReference type="SUPFAM" id="SSF103481">
    <property type="entry name" value="Multidrug resistance efflux transporter EmrE"/>
    <property type="match status" value="1"/>
</dbReference>
<keyword evidence="4" id="KW-1003">Cell membrane</keyword>
<dbReference type="Pfam" id="PF00893">
    <property type="entry name" value="Multi_Drug_Res"/>
    <property type="match status" value="1"/>
</dbReference>
<evidence type="ECO:0000313" key="11">
    <source>
        <dbReference type="EMBL" id="HJF85197.1"/>
    </source>
</evidence>
<accession>A0A239TI18</accession>
<dbReference type="Proteomes" id="UP000215383">
    <property type="component" value="Chromosome 1"/>
</dbReference>
<dbReference type="GO" id="GO:0005886">
    <property type="term" value="C:plasma membrane"/>
    <property type="evidence" value="ECO:0007669"/>
    <property type="project" value="UniProtKB-SubCell"/>
</dbReference>
<keyword evidence="8 10" id="KW-0472">Membrane</keyword>
<organism evidence="12 13">
    <name type="scientific">Megamonas hypermegale</name>
    <dbReference type="NCBI Taxonomy" id="158847"/>
    <lineage>
        <taxon>Bacteria</taxon>
        <taxon>Bacillati</taxon>
        <taxon>Bacillota</taxon>
        <taxon>Negativicutes</taxon>
        <taxon>Selenomonadales</taxon>
        <taxon>Selenomonadaceae</taxon>
        <taxon>Megamonas</taxon>
    </lineage>
</organism>
<dbReference type="GO" id="GO:0015199">
    <property type="term" value="F:amino-acid betaine transmembrane transporter activity"/>
    <property type="evidence" value="ECO:0007669"/>
    <property type="project" value="TreeGrafter"/>
</dbReference>
<dbReference type="GO" id="GO:0031460">
    <property type="term" value="P:glycine betaine transport"/>
    <property type="evidence" value="ECO:0007669"/>
    <property type="project" value="TreeGrafter"/>
</dbReference>
<comment type="subunit">
    <text evidence="2">Forms a complex with MdtI.</text>
</comment>
<dbReference type="Gene3D" id="1.10.3730.20">
    <property type="match status" value="1"/>
</dbReference>
<keyword evidence="6 9" id="KW-0812">Transmembrane</keyword>
<feature type="transmembrane region" description="Helical" evidence="10">
    <location>
        <begin position="88"/>
        <end position="104"/>
    </location>
</feature>
<evidence type="ECO:0000256" key="3">
    <source>
        <dbReference type="ARBA" id="ARBA00021112"/>
    </source>
</evidence>
<dbReference type="GeneID" id="78506686"/>
<dbReference type="RefSeq" id="WP_036254456.1">
    <property type="nucleotide sequence ID" value="NZ_CAKMHU010000020.1"/>
</dbReference>
<evidence type="ECO:0000313" key="12">
    <source>
        <dbReference type="EMBL" id="SNU96868.1"/>
    </source>
</evidence>
<dbReference type="PANTHER" id="PTHR30561:SF2">
    <property type="entry name" value="SPERMIDINE EXPORT PROTEIN MDTJ"/>
    <property type="match status" value="1"/>
</dbReference>
<feature type="transmembrane region" description="Helical" evidence="10">
    <location>
        <begin position="36"/>
        <end position="55"/>
    </location>
</feature>
<evidence type="ECO:0000313" key="13">
    <source>
        <dbReference type="Proteomes" id="UP000215383"/>
    </source>
</evidence>
<comment type="subcellular location">
    <subcellularLocation>
        <location evidence="1">Cell inner membrane</location>
        <topology evidence="1">Multi-pass membrane protein</topology>
    </subcellularLocation>
    <subcellularLocation>
        <location evidence="9">Cell membrane</location>
        <topology evidence="9">Multi-pass membrane protein</topology>
    </subcellularLocation>
</comment>
<dbReference type="InterPro" id="IPR045324">
    <property type="entry name" value="Small_multidrug_res"/>
</dbReference>
<dbReference type="Proteomes" id="UP000780768">
    <property type="component" value="Unassembled WGS sequence"/>
</dbReference>
<dbReference type="InterPro" id="IPR000390">
    <property type="entry name" value="Small_drug/metabolite_transptr"/>
</dbReference>
<dbReference type="eggNOG" id="COG2076">
    <property type="taxonomic scope" value="Bacteria"/>
</dbReference>
<evidence type="ECO:0000256" key="1">
    <source>
        <dbReference type="ARBA" id="ARBA00004429"/>
    </source>
</evidence>
<evidence type="ECO:0000256" key="6">
    <source>
        <dbReference type="ARBA" id="ARBA00022692"/>
    </source>
</evidence>
<evidence type="ECO:0000256" key="8">
    <source>
        <dbReference type="ARBA" id="ARBA00023136"/>
    </source>
</evidence>
<comment type="similarity">
    <text evidence="9">Belongs to the drug/metabolite transporter (DMT) superfamily. Small multidrug resistance (SMR) (TC 2.A.7.1) family.</text>
</comment>
<evidence type="ECO:0000256" key="2">
    <source>
        <dbReference type="ARBA" id="ARBA00011358"/>
    </source>
</evidence>
<keyword evidence="5" id="KW-0997">Cell inner membrane</keyword>
<dbReference type="EMBL" id="DYVR01000165">
    <property type="protein sequence ID" value="HJF85197.1"/>
    <property type="molecule type" value="Genomic_DNA"/>
</dbReference>
<dbReference type="InterPro" id="IPR037185">
    <property type="entry name" value="EmrE-like"/>
</dbReference>